<dbReference type="EMBL" id="AP022567">
    <property type="protein sequence ID" value="BBX33145.1"/>
    <property type="molecule type" value="Genomic_DNA"/>
</dbReference>
<sequence>MLATPMLSQRANVASRVNAGLSMSHGYATLLATENLADRPFGDISCGVELLASLLASLLKGDNATR</sequence>
<proteinExistence type="predicted"/>
<name>A0ABM7HRH2_MYCME</name>
<organism evidence="1 2">
    <name type="scientific">Mycolicibacterium mageritense</name>
    <name type="common">Mycobacterium mageritense</name>
    <dbReference type="NCBI Taxonomy" id="53462"/>
    <lineage>
        <taxon>Bacteria</taxon>
        <taxon>Bacillati</taxon>
        <taxon>Actinomycetota</taxon>
        <taxon>Actinomycetes</taxon>
        <taxon>Mycobacteriales</taxon>
        <taxon>Mycobacteriaceae</taxon>
        <taxon>Mycolicibacterium</taxon>
    </lineage>
</organism>
<reference evidence="1 2" key="1">
    <citation type="journal article" date="2019" name="Emerg. Microbes Infect.">
        <title>Comprehensive subspecies identification of 175 nontuberculous mycobacteria species based on 7547 genomic profiles.</title>
        <authorList>
            <person name="Matsumoto Y."/>
            <person name="Kinjo T."/>
            <person name="Motooka D."/>
            <person name="Nabeya D."/>
            <person name="Jung N."/>
            <person name="Uechi K."/>
            <person name="Horii T."/>
            <person name="Iida T."/>
            <person name="Fujita J."/>
            <person name="Nakamura S."/>
        </authorList>
    </citation>
    <scope>NUCLEOTIDE SEQUENCE [LARGE SCALE GENOMIC DNA]</scope>
    <source>
        <strain evidence="1 2">JCM 12375</strain>
    </source>
</reference>
<dbReference type="Proteomes" id="UP000465622">
    <property type="component" value="Chromosome"/>
</dbReference>
<protein>
    <submittedName>
        <fullName evidence="1">Uncharacterized protein</fullName>
    </submittedName>
</protein>
<dbReference type="RefSeq" id="WP_036430520.1">
    <property type="nucleotide sequence ID" value="NZ_AP022567.1"/>
</dbReference>
<keyword evidence="2" id="KW-1185">Reference proteome</keyword>
<evidence type="ECO:0000313" key="1">
    <source>
        <dbReference type="EMBL" id="BBX33145.1"/>
    </source>
</evidence>
<evidence type="ECO:0000313" key="2">
    <source>
        <dbReference type="Proteomes" id="UP000465622"/>
    </source>
</evidence>
<gene>
    <name evidence="1" type="ORF">MMAGJ_24270</name>
</gene>
<accession>A0ABM7HRH2</accession>